<keyword evidence="8 12" id="KW-1133">Transmembrane helix</keyword>
<reference evidence="15" key="1">
    <citation type="journal article" date="2018" name="Nat. Microbiol.">
        <title>Leveraging single-cell genomics to expand the fungal tree of life.</title>
        <authorList>
            <person name="Ahrendt S.R."/>
            <person name="Quandt C.A."/>
            <person name="Ciobanu D."/>
            <person name="Clum A."/>
            <person name="Salamov A."/>
            <person name="Andreopoulos B."/>
            <person name="Cheng J.F."/>
            <person name="Woyke T."/>
            <person name="Pelin A."/>
            <person name="Henrissat B."/>
            <person name="Reynolds N.K."/>
            <person name="Benny G.L."/>
            <person name="Smith M.E."/>
            <person name="James T.Y."/>
            <person name="Grigoriev I.V."/>
        </authorList>
    </citation>
    <scope>NUCLEOTIDE SEQUENCE [LARGE SCALE GENOMIC DNA]</scope>
    <source>
        <strain evidence="15">ATCC 52028</strain>
    </source>
</reference>
<feature type="region of interest" description="Disordered" evidence="11">
    <location>
        <begin position="273"/>
        <end position="317"/>
    </location>
</feature>
<feature type="compositionally biased region" description="Low complexity" evidence="11">
    <location>
        <begin position="97"/>
        <end position="125"/>
    </location>
</feature>
<dbReference type="GO" id="GO:0008270">
    <property type="term" value="F:zinc ion binding"/>
    <property type="evidence" value="ECO:0007669"/>
    <property type="project" value="UniProtKB-KW"/>
</dbReference>
<dbReference type="InterPro" id="IPR013083">
    <property type="entry name" value="Znf_RING/FYVE/PHD"/>
</dbReference>
<feature type="region of interest" description="Disordered" evidence="11">
    <location>
        <begin position="1"/>
        <end position="69"/>
    </location>
</feature>
<keyword evidence="4 12" id="KW-0812">Transmembrane</keyword>
<evidence type="ECO:0000256" key="2">
    <source>
        <dbReference type="ARBA" id="ARBA00004167"/>
    </source>
</evidence>
<feature type="transmembrane region" description="Helical" evidence="12">
    <location>
        <begin position="453"/>
        <end position="474"/>
    </location>
</feature>
<sequence>MSPQYDGPAPRGANVAAAAVASTTTSPVTATGSPMAAPSTPPTGSASPASPASTAEAMQTPPPFTASPALSVAASGASCESSASSSSPLLSHHDLEAGGAPAAAASTTPTSAAVPDGADGADGGAADAAPMTPLVILRAWLREPIAPWLGRLFPTIGIMIVCLFVLLGTGPMATGSTLIFPRYGLSLASRSATFGMHPSQLGPAELRWLPGYDARLDTRADATAGATPRVATRDAANTAQEIGAYGVPVPTDRGWDESKHGLVPSAEPAWYRYYGCPPPGEDDGDADGGHHGDGDGDGDSDGDTRGAVGQTSHCTRTRTGACQADLPSAAAAAAAAAAMPSPASNFTMWFALARRGQCSFEAKTRWAAKQGAVGVVIGDNQPHSNDLITMYPVDATRPAPPVNITAVFISGADFDVLGELMAATHRGDAEPVLRDVVLFADETDGLLAPFSEFLFVLLVTPALIIIYGTISNAIRQTLRRRRERAPQACVNRIPKYTYRCDGGAGYEAAKAASDAVEGADRSHRPRTAGATDADDMVPLLSVANEDDDEDDVEDRRLAPAANGAPEPAPAHDAGEPVAVAAAVAAAATSREATSPSRASAAVAWTDPETRPKVADPSLPLYHGDADYDCAICLDVLADGDEIRVLPCERHLFHATCIDRWLLRSRRCCPICKMDACGPARGPSRWHQMWELVGVCRRHGPPPRGPRTHYRPPPSPTPTPTPTPAPAAAGDVPAAPSVAALEARTVPADGPSASSLSVVIPIDDGDGDDAVPATSASAV</sequence>
<dbReference type="InterPro" id="IPR001841">
    <property type="entry name" value="Znf_RING"/>
</dbReference>
<dbReference type="Pfam" id="PF13639">
    <property type="entry name" value="zf-RING_2"/>
    <property type="match status" value="1"/>
</dbReference>
<evidence type="ECO:0000256" key="6">
    <source>
        <dbReference type="ARBA" id="ARBA00022771"/>
    </source>
</evidence>
<evidence type="ECO:0000256" key="9">
    <source>
        <dbReference type="ARBA" id="ARBA00023136"/>
    </source>
</evidence>
<dbReference type="GO" id="GO:0061630">
    <property type="term" value="F:ubiquitin protein ligase activity"/>
    <property type="evidence" value="ECO:0007669"/>
    <property type="project" value="UniProtKB-EC"/>
</dbReference>
<dbReference type="SMART" id="SM00744">
    <property type="entry name" value="RINGv"/>
    <property type="match status" value="1"/>
</dbReference>
<dbReference type="SUPFAM" id="SSF52025">
    <property type="entry name" value="PA domain"/>
    <property type="match status" value="1"/>
</dbReference>
<dbReference type="PANTHER" id="PTHR47168">
    <property type="entry name" value="RING ZINC FINGER DOMAIN SUPERFAMILY PROTEIN-RELATED"/>
    <property type="match status" value="1"/>
</dbReference>
<evidence type="ECO:0000256" key="5">
    <source>
        <dbReference type="ARBA" id="ARBA00022723"/>
    </source>
</evidence>
<evidence type="ECO:0000256" key="4">
    <source>
        <dbReference type="ARBA" id="ARBA00022692"/>
    </source>
</evidence>
<dbReference type="EMBL" id="ML014135">
    <property type="protein sequence ID" value="RKP02807.1"/>
    <property type="molecule type" value="Genomic_DNA"/>
</dbReference>
<evidence type="ECO:0000313" key="14">
    <source>
        <dbReference type="EMBL" id="RKP02807.1"/>
    </source>
</evidence>
<dbReference type="Proteomes" id="UP000274922">
    <property type="component" value="Unassembled WGS sequence"/>
</dbReference>
<dbReference type="PROSITE" id="PS50089">
    <property type="entry name" value="ZF_RING_2"/>
    <property type="match status" value="1"/>
</dbReference>
<dbReference type="InterPro" id="IPR051653">
    <property type="entry name" value="E3_ligase_sorting_rcpt"/>
</dbReference>
<evidence type="ECO:0000256" key="10">
    <source>
        <dbReference type="PROSITE-ProRule" id="PRU00175"/>
    </source>
</evidence>
<evidence type="ECO:0000256" key="11">
    <source>
        <dbReference type="SAM" id="MobiDB-lite"/>
    </source>
</evidence>
<feature type="region of interest" description="Disordered" evidence="11">
    <location>
        <begin position="588"/>
        <end position="612"/>
    </location>
</feature>
<dbReference type="SMART" id="SM00184">
    <property type="entry name" value="RING"/>
    <property type="match status" value="1"/>
</dbReference>
<dbReference type="OrthoDB" id="8062037at2759"/>
<accession>A0A4P9XBK9</accession>
<evidence type="ECO:0000256" key="3">
    <source>
        <dbReference type="ARBA" id="ARBA00012483"/>
    </source>
</evidence>
<feature type="compositionally biased region" description="Low complexity" evidence="11">
    <location>
        <begin position="588"/>
        <end position="601"/>
    </location>
</feature>
<feature type="region of interest" description="Disordered" evidence="11">
    <location>
        <begin position="514"/>
        <end position="537"/>
    </location>
</feature>
<dbReference type="Gene3D" id="3.50.30.30">
    <property type="match status" value="1"/>
</dbReference>
<dbReference type="SUPFAM" id="SSF57850">
    <property type="entry name" value="RING/U-box"/>
    <property type="match status" value="1"/>
</dbReference>
<keyword evidence="15" id="KW-1185">Reference proteome</keyword>
<protein>
    <recommendedName>
        <fullName evidence="3">RING-type E3 ubiquitin transferase</fullName>
        <ecNumber evidence="3">2.3.2.27</ecNumber>
    </recommendedName>
</protein>
<evidence type="ECO:0000313" key="15">
    <source>
        <dbReference type="Proteomes" id="UP000274922"/>
    </source>
</evidence>
<dbReference type="AlphaFoldDB" id="A0A4P9XBK9"/>
<dbReference type="EC" id="2.3.2.27" evidence="3"/>
<dbReference type="GO" id="GO:0016020">
    <property type="term" value="C:membrane"/>
    <property type="evidence" value="ECO:0007669"/>
    <property type="project" value="UniProtKB-SubCell"/>
</dbReference>
<feature type="compositionally biased region" description="Basic residues" evidence="11">
    <location>
        <begin position="700"/>
        <end position="709"/>
    </location>
</feature>
<feature type="transmembrane region" description="Helical" evidence="12">
    <location>
        <begin position="148"/>
        <end position="167"/>
    </location>
</feature>
<feature type="region of interest" description="Disordered" evidence="11">
    <location>
        <begin position="700"/>
        <end position="778"/>
    </location>
</feature>
<evidence type="ECO:0000256" key="1">
    <source>
        <dbReference type="ARBA" id="ARBA00000900"/>
    </source>
</evidence>
<proteinExistence type="predicted"/>
<dbReference type="CDD" id="cd16473">
    <property type="entry name" value="RING-H2_RNF103"/>
    <property type="match status" value="1"/>
</dbReference>
<evidence type="ECO:0000256" key="7">
    <source>
        <dbReference type="ARBA" id="ARBA00022833"/>
    </source>
</evidence>
<dbReference type="InterPro" id="IPR011016">
    <property type="entry name" value="Znf_RING-CH"/>
</dbReference>
<dbReference type="STRING" id="1555241.A0A4P9XBK9"/>
<dbReference type="Gene3D" id="3.30.40.10">
    <property type="entry name" value="Zinc/RING finger domain, C3HC4 (zinc finger)"/>
    <property type="match status" value="1"/>
</dbReference>
<evidence type="ECO:0000259" key="13">
    <source>
        <dbReference type="PROSITE" id="PS50089"/>
    </source>
</evidence>
<keyword evidence="9 12" id="KW-0472">Membrane</keyword>
<comment type="subcellular location">
    <subcellularLocation>
        <location evidence="2">Membrane</location>
        <topology evidence="2">Single-pass membrane protein</topology>
    </subcellularLocation>
</comment>
<keyword evidence="6 10" id="KW-0863">Zinc-finger</keyword>
<evidence type="ECO:0000256" key="12">
    <source>
        <dbReference type="SAM" id="Phobius"/>
    </source>
</evidence>
<feature type="domain" description="RING-type" evidence="13">
    <location>
        <begin position="629"/>
        <end position="672"/>
    </location>
</feature>
<feature type="compositionally biased region" description="Low complexity" evidence="11">
    <location>
        <begin position="725"/>
        <end position="739"/>
    </location>
</feature>
<keyword evidence="5" id="KW-0479">Metal-binding</keyword>
<gene>
    <name evidence="14" type="ORF">CXG81DRAFT_24594</name>
</gene>
<dbReference type="Pfam" id="PF02225">
    <property type="entry name" value="PA"/>
    <property type="match status" value="1"/>
</dbReference>
<dbReference type="InterPro" id="IPR046450">
    <property type="entry name" value="PA_dom_sf"/>
</dbReference>
<feature type="region of interest" description="Disordered" evidence="11">
    <location>
        <begin position="242"/>
        <end position="261"/>
    </location>
</feature>
<organism evidence="14 15">
    <name type="scientific">Caulochytrium protostelioides</name>
    <dbReference type="NCBI Taxonomy" id="1555241"/>
    <lineage>
        <taxon>Eukaryota</taxon>
        <taxon>Fungi</taxon>
        <taxon>Fungi incertae sedis</taxon>
        <taxon>Chytridiomycota</taxon>
        <taxon>Chytridiomycota incertae sedis</taxon>
        <taxon>Chytridiomycetes</taxon>
        <taxon>Caulochytriales</taxon>
        <taxon>Caulochytriaceae</taxon>
        <taxon>Caulochytrium</taxon>
    </lineage>
</organism>
<dbReference type="PANTHER" id="PTHR47168:SF1">
    <property type="entry name" value="OS02G0798600 PROTEIN"/>
    <property type="match status" value="1"/>
</dbReference>
<feature type="region of interest" description="Disordered" evidence="11">
    <location>
        <begin position="83"/>
        <end position="125"/>
    </location>
</feature>
<name>A0A4P9XBK9_9FUNG</name>
<comment type="catalytic activity">
    <reaction evidence="1">
        <text>S-ubiquitinyl-[E2 ubiquitin-conjugating enzyme]-L-cysteine + [acceptor protein]-L-lysine = [E2 ubiquitin-conjugating enzyme]-L-cysteine + N(6)-ubiquitinyl-[acceptor protein]-L-lysine.</text>
        <dbReference type="EC" id="2.3.2.27"/>
    </reaction>
</comment>
<evidence type="ECO:0000256" key="8">
    <source>
        <dbReference type="ARBA" id="ARBA00022989"/>
    </source>
</evidence>
<feature type="compositionally biased region" description="Pro residues" evidence="11">
    <location>
        <begin position="710"/>
        <end position="724"/>
    </location>
</feature>
<dbReference type="InterPro" id="IPR003137">
    <property type="entry name" value="PA_domain"/>
</dbReference>
<keyword evidence="7" id="KW-0862">Zinc</keyword>
<feature type="compositionally biased region" description="Low complexity" evidence="11">
    <location>
        <begin position="7"/>
        <end position="55"/>
    </location>
</feature>